<dbReference type="STRING" id="240176.A8P5Q0"/>
<organism evidence="1 2">
    <name type="scientific">Coprinopsis cinerea (strain Okayama-7 / 130 / ATCC MYA-4618 / FGSC 9003)</name>
    <name type="common">Inky cap fungus</name>
    <name type="synonym">Hormographiella aspergillata</name>
    <dbReference type="NCBI Taxonomy" id="240176"/>
    <lineage>
        <taxon>Eukaryota</taxon>
        <taxon>Fungi</taxon>
        <taxon>Dikarya</taxon>
        <taxon>Basidiomycota</taxon>
        <taxon>Agaricomycotina</taxon>
        <taxon>Agaricomycetes</taxon>
        <taxon>Agaricomycetidae</taxon>
        <taxon>Agaricales</taxon>
        <taxon>Agaricineae</taxon>
        <taxon>Psathyrellaceae</taxon>
        <taxon>Coprinopsis</taxon>
    </lineage>
</organism>
<sequence length="885" mass="98505">MNPTTPNAADQTTGDLDQLPDHWTEEEHQQFDNLICNAMALDPHLLEDDDPIPFLAGLLAHVLTQIKNRTKKAINSTPEDLLLHHPPLKDALQQAWRTRSFKKIRNLKILRKQGSPIIGVETTFASAPGYTATFHSWKTPFRGSADATLLAVIKAYLQWTQTLRGINGAPYSNLVPIINSSGTGKSRVVDQLGRSGSCFVIPLCLRRGNEGYPPPDSKIRDWLLSAERSTAQPAGIAAAAFLRALLKTATEAIQAILSEVPLGAAANTRFTQEMSDGSCFGTHPRYREEFYERVTTLAEEYKAEFSDAERFNLEDNTSVNEAAVSLLSLLGEDAIAVLSFDEAHELALPNLSGPSSVTMWAQIRKGLRAVRKLNVVGLYLSTSGKYKRIVPEPDISSRVLKEERILLPPFTELGLNQLALPLSSDGPITLQEVTTLEYVAHLGRPLFATRYDAGDDTVRSNLLEFARQKLVSTSENDELKVLGCIAVRFAVEFRASALDEKQADIERTLVENHMRYCVKADSRLRMITIAPSEPLLAEAAFEQLCYYEKRAKVLAVVANNINSWGVDKGVMGEFVMSMIWMAARDDLVVRKAHTLDRRPWNPYGHSVVTVSDWMKQLLPAMHHSDLDDMLPSIGEGAPFTQAFAECRIWCNHFIQVQSFSILNTRFLCALLSNGIGVLCARGQPGIDMLWIGLRGDEIREDNLVLILGQAKNDRCFTANPDRVVLDTMDPINLRICDPNRSIPVIRMVFALASEKPGVTLLAPPTRRSPRAKASQFTSYDFWFAGAGPSTFGCVTSEDAVNYGDLLASSRSLDPYDPLAYTLPPGAEQLEGVQALEKQMKAVTEMRLMMQRAANSMRMGFEPHFPTSWQRRLFRREDSEEPHLPH</sequence>
<evidence type="ECO:0000313" key="2">
    <source>
        <dbReference type="Proteomes" id="UP000001861"/>
    </source>
</evidence>
<dbReference type="GeneID" id="6015596"/>
<name>A8P5Q0_COPC7</name>
<dbReference type="AlphaFoldDB" id="A8P5Q0"/>
<dbReference type="EMBL" id="AACS02000011">
    <property type="protein sequence ID" value="EAU82803.2"/>
    <property type="molecule type" value="Genomic_DNA"/>
</dbReference>
<evidence type="ECO:0000313" key="1">
    <source>
        <dbReference type="EMBL" id="EAU82803.2"/>
    </source>
</evidence>
<dbReference type="VEuPathDB" id="FungiDB:CC1G_11320"/>
<accession>A8P5Q0</accession>
<protein>
    <submittedName>
        <fullName evidence="1">Uncharacterized protein</fullName>
    </submittedName>
</protein>
<comment type="caution">
    <text evidence="1">The sequence shown here is derived from an EMBL/GenBank/DDBJ whole genome shotgun (WGS) entry which is preliminary data.</text>
</comment>
<dbReference type="eggNOG" id="ENOG502S6K1">
    <property type="taxonomic scope" value="Eukaryota"/>
</dbReference>
<dbReference type="InParanoid" id="A8P5Q0"/>
<dbReference type="Proteomes" id="UP000001861">
    <property type="component" value="Unassembled WGS sequence"/>
</dbReference>
<gene>
    <name evidence="1" type="ORF">CC1G_11320</name>
</gene>
<dbReference type="PANTHER" id="PTHR33266">
    <property type="entry name" value="CHROMOSOME 15, WHOLE GENOME SHOTGUN SEQUENCE"/>
    <property type="match status" value="1"/>
</dbReference>
<dbReference type="RefSeq" id="XP_001838997.2">
    <property type="nucleotide sequence ID" value="XM_001838945.2"/>
</dbReference>
<reference evidence="1 2" key="1">
    <citation type="journal article" date="2010" name="Proc. Natl. Acad. Sci. U.S.A.">
        <title>Insights into evolution of multicellular fungi from the assembled chromosomes of the mushroom Coprinopsis cinerea (Coprinus cinereus).</title>
        <authorList>
            <person name="Stajich J.E."/>
            <person name="Wilke S.K."/>
            <person name="Ahren D."/>
            <person name="Au C.H."/>
            <person name="Birren B.W."/>
            <person name="Borodovsky M."/>
            <person name="Burns C."/>
            <person name="Canback B."/>
            <person name="Casselton L.A."/>
            <person name="Cheng C.K."/>
            <person name="Deng J."/>
            <person name="Dietrich F.S."/>
            <person name="Fargo D.C."/>
            <person name="Farman M.L."/>
            <person name="Gathman A.C."/>
            <person name="Goldberg J."/>
            <person name="Guigo R."/>
            <person name="Hoegger P.J."/>
            <person name="Hooker J.B."/>
            <person name="Huggins A."/>
            <person name="James T.Y."/>
            <person name="Kamada T."/>
            <person name="Kilaru S."/>
            <person name="Kodira C."/>
            <person name="Kues U."/>
            <person name="Kupfer D."/>
            <person name="Kwan H.S."/>
            <person name="Lomsadze A."/>
            <person name="Li W."/>
            <person name="Lilly W.W."/>
            <person name="Ma L.J."/>
            <person name="Mackey A.J."/>
            <person name="Manning G."/>
            <person name="Martin F."/>
            <person name="Muraguchi H."/>
            <person name="Natvig D.O."/>
            <person name="Palmerini H."/>
            <person name="Ramesh M.A."/>
            <person name="Rehmeyer C.J."/>
            <person name="Roe B.A."/>
            <person name="Shenoy N."/>
            <person name="Stanke M."/>
            <person name="Ter-Hovhannisyan V."/>
            <person name="Tunlid A."/>
            <person name="Velagapudi R."/>
            <person name="Vision T.J."/>
            <person name="Zeng Q."/>
            <person name="Zolan M.E."/>
            <person name="Pukkila P.J."/>
        </authorList>
    </citation>
    <scope>NUCLEOTIDE SEQUENCE [LARGE SCALE GENOMIC DNA]</scope>
    <source>
        <strain evidence="2">Okayama-7 / 130 / ATCC MYA-4618 / FGSC 9003</strain>
    </source>
</reference>
<proteinExistence type="predicted"/>
<keyword evidence="2" id="KW-1185">Reference proteome</keyword>
<dbReference type="KEGG" id="cci:CC1G_11320"/>
<dbReference type="OMA" id="REPICSI"/>
<dbReference type="OrthoDB" id="107110at2759"/>
<dbReference type="PANTHER" id="PTHR33266:SF1">
    <property type="entry name" value="F-BOX DOMAIN-CONTAINING PROTEIN"/>
    <property type="match status" value="1"/>
</dbReference>
<dbReference type="HOGENOM" id="CLU_009568_2_0_1"/>